<sequence length="429" mass="47113">MAELDRVLKKYTDPLEGGIHGATFVAVDRNTIYSKSFGSRTVDGLDRLTPDTLTWTASLSKLATAVAVMQVVENGLIGLDDDVRNFVPKLKDLKVLIGWEGDEEGGLEPNMGVFNQGDYPELHKQSKPKGSPIMEEIKGKITLRHLLTNSSGFCYDLTSPLVTKWSAWVSRKENMFSGKIGFPHPLIYQPGTSWQYGCGIDWAGQVVEAVTSLSLEAYMQKNIWQPLGCANTTFLPVEHFQAIPPLHETAEYDPSKPLSRVNSIWSTDKQDAIGGAGLYSTANDYSRLLAALLHGGNPILMQKSVDELFSPQLASDSLSLVALRQFMLQGGEGSLSNIWRSPQPATSDKSEMSIDINHTLGGTVVLSDIPGRRRSGTLNFAGLPNLFWWIDRETGVAATLFTQVMPSNNSFCINLAVELETELYKILLG</sequence>
<feature type="domain" description="Beta-lactamase-related" evidence="3">
    <location>
        <begin position="5"/>
        <end position="418"/>
    </location>
</feature>
<reference evidence="4" key="2">
    <citation type="journal article" date="2023" name="IMA Fungus">
        <title>Comparative genomic study of the Penicillium genus elucidates a diverse pangenome and 15 lateral gene transfer events.</title>
        <authorList>
            <person name="Petersen C."/>
            <person name="Sorensen T."/>
            <person name="Nielsen M.R."/>
            <person name="Sondergaard T.E."/>
            <person name="Sorensen J.L."/>
            <person name="Fitzpatrick D.A."/>
            <person name="Frisvad J.C."/>
            <person name="Nielsen K.L."/>
        </authorList>
    </citation>
    <scope>NUCLEOTIDE SEQUENCE</scope>
    <source>
        <strain evidence="4">IBT 30069</strain>
    </source>
</reference>
<name>A0A9W9FBR5_9EURO</name>
<accession>A0A9W9FBR5</accession>
<protein>
    <recommendedName>
        <fullName evidence="3">Beta-lactamase-related domain-containing protein</fullName>
    </recommendedName>
</protein>
<comment type="similarity">
    <text evidence="1">Belongs to the class-A beta-lactamase family.</text>
</comment>
<comment type="caution">
    <text evidence="4">The sequence shown here is derived from an EMBL/GenBank/DDBJ whole genome shotgun (WGS) entry which is preliminary data.</text>
</comment>
<reference evidence="4" key="1">
    <citation type="submission" date="2022-11" db="EMBL/GenBank/DDBJ databases">
        <authorList>
            <person name="Petersen C."/>
        </authorList>
    </citation>
    <scope>NUCLEOTIDE SEQUENCE</scope>
    <source>
        <strain evidence="4">IBT 30069</strain>
    </source>
</reference>
<dbReference type="OrthoDB" id="428260at2759"/>
<dbReference type="AlphaFoldDB" id="A0A9W9FBR5"/>
<keyword evidence="5" id="KW-1185">Reference proteome</keyword>
<dbReference type="EMBL" id="JAPQKH010000005">
    <property type="protein sequence ID" value="KAJ5097311.1"/>
    <property type="molecule type" value="Genomic_DNA"/>
</dbReference>
<keyword evidence="2" id="KW-0378">Hydrolase</keyword>
<evidence type="ECO:0000256" key="2">
    <source>
        <dbReference type="ARBA" id="ARBA00022801"/>
    </source>
</evidence>
<evidence type="ECO:0000256" key="1">
    <source>
        <dbReference type="ARBA" id="ARBA00009009"/>
    </source>
</evidence>
<gene>
    <name evidence="4" type="ORF">N7456_008032</name>
</gene>
<dbReference type="Proteomes" id="UP001149165">
    <property type="component" value="Unassembled WGS sequence"/>
</dbReference>
<dbReference type="InterPro" id="IPR001466">
    <property type="entry name" value="Beta-lactam-related"/>
</dbReference>
<dbReference type="Gene3D" id="3.40.710.10">
    <property type="entry name" value="DD-peptidase/beta-lactamase superfamily"/>
    <property type="match status" value="1"/>
</dbReference>
<evidence type="ECO:0000313" key="5">
    <source>
        <dbReference type="Proteomes" id="UP001149165"/>
    </source>
</evidence>
<evidence type="ECO:0000259" key="3">
    <source>
        <dbReference type="Pfam" id="PF00144"/>
    </source>
</evidence>
<organism evidence="4 5">
    <name type="scientific">Penicillium angulare</name>
    <dbReference type="NCBI Taxonomy" id="116970"/>
    <lineage>
        <taxon>Eukaryota</taxon>
        <taxon>Fungi</taxon>
        <taxon>Dikarya</taxon>
        <taxon>Ascomycota</taxon>
        <taxon>Pezizomycotina</taxon>
        <taxon>Eurotiomycetes</taxon>
        <taxon>Eurotiomycetidae</taxon>
        <taxon>Eurotiales</taxon>
        <taxon>Aspergillaceae</taxon>
        <taxon>Penicillium</taxon>
    </lineage>
</organism>
<evidence type="ECO:0000313" key="4">
    <source>
        <dbReference type="EMBL" id="KAJ5097311.1"/>
    </source>
</evidence>
<dbReference type="PANTHER" id="PTHR43283:SF17">
    <property type="entry name" value="(LOVD), PUTATIVE (AFU_ORTHOLOGUE AFUA_5G00920)-RELATED"/>
    <property type="match status" value="1"/>
</dbReference>
<dbReference type="Pfam" id="PF00144">
    <property type="entry name" value="Beta-lactamase"/>
    <property type="match status" value="1"/>
</dbReference>
<dbReference type="InterPro" id="IPR050789">
    <property type="entry name" value="Diverse_Enzym_Activities"/>
</dbReference>
<proteinExistence type="inferred from homology"/>
<dbReference type="GO" id="GO:0016787">
    <property type="term" value="F:hydrolase activity"/>
    <property type="evidence" value="ECO:0007669"/>
    <property type="project" value="UniProtKB-KW"/>
</dbReference>
<dbReference type="InterPro" id="IPR012338">
    <property type="entry name" value="Beta-lactam/transpept-like"/>
</dbReference>
<dbReference type="PANTHER" id="PTHR43283">
    <property type="entry name" value="BETA-LACTAMASE-RELATED"/>
    <property type="match status" value="1"/>
</dbReference>
<dbReference type="SUPFAM" id="SSF56601">
    <property type="entry name" value="beta-lactamase/transpeptidase-like"/>
    <property type="match status" value="1"/>
</dbReference>